<sequence length="231" mass="24158">MNGLSATERTRHRRLRENGRTDRAALYEVLRAGFVCHLGVVSGGVPMVVPTVYGFDADHLYVHGSVASRSLTTEEPAGSPSAPAGGSAGTVCVTVTHVDGLVLARSVFEHGVNYRSAMVYGVPRRLEGEEKTAALRILTEHAAPGQWDYARPPSRKELAATTVLAISLAEASVKVSSGPPGDGDGPDAELGLWAGVLPLATTWLPPVADPLLPEGVTVPDHIGGRAGTRLS</sequence>
<reference evidence="1 2" key="1">
    <citation type="submission" date="2023-07" db="EMBL/GenBank/DDBJ databases">
        <title>Sequencing the genomes of 1000 actinobacteria strains.</title>
        <authorList>
            <person name="Klenk H.-P."/>
        </authorList>
    </citation>
    <scope>NUCLEOTIDE SEQUENCE [LARGE SCALE GENOMIC DNA]</scope>
    <source>
        <strain evidence="1 2">DSM 44109</strain>
    </source>
</reference>
<evidence type="ECO:0000313" key="1">
    <source>
        <dbReference type="EMBL" id="MDP9866301.1"/>
    </source>
</evidence>
<dbReference type="PANTHER" id="PTHR34071">
    <property type="entry name" value="5-NITROIMIDAZOLE ANTIBIOTICS RESISTANCE PROTEIN, NIMA-FAMILY-RELATED PROTEIN-RELATED"/>
    <property type="match status" value="1"/>
</dbReference>
<dbReference type="InterPro" id="IPR012349">
    <property type="entry name" value="Split_barrel_FMN-bd"/>
</dbReference>
<dbReference type="Gene3D" id="2.30.110.10">
    <property type="entry name" value="Electron Transport, Fmn-binding Protein, Chain A"/>
    <property type="match status" value="1"/>
</dbReference>
<dbReference type="SUPFAM" id="SSF50475">
    <property type="entry name" value="FMN-binding split barrel"/>
    <property type="match status" value="1"/>
</dbReference>
<evidence type="ECO:0000313" key="2">
    <source>
        <dbReference type="Proteomes" id="UP001230426"/>
    </source>
</evidence>
<dbReference type="RefSeq" id="WP_306866787.1">
    <property type="nucleotide sequence ID" value="NZ_JAUSRB010000002.1"/>
</dbReference>
<dbReference type="InterPro" id="IPR024747">
    <property type="entry name" value="Pyridox_Oxase-rel"/>
</dbReference>
<keyword evidence="2" id="KW-1185">Reference proteome</keyword>
<name>A0ABT9RBR6_9ACTN</name>
<accession>A0ABT9RBR6</accession>
<organism evidence="1 2">
    <name type="scientific">Streptosporangium brasiliense</name>
    <dbReference type="NCBI Taxonomy" id="47480"/>
    <lineage>
        <taxon>Bacteria</taxon>
        <taxon>Bacillati</taxon>
        <taxon>Actinomycetota</taxon>
        <taxon>Actinomycetes</taxon>
        <taxon>Streptosporangiales</taxon>
        <taxon>Streptosporangiaceae</taxon>
        <taxon>Streptosporangium</taxon>
    </lineage>
</organism>
<comment type="caution">
    <text evidence="1">The sequence shown here is derived from an EMBL/GenBank/DDBJ whole genome shotgun (WGS) entry which is preliminary data.</text>
</comment>
<dbReference type="EMBL" id="JAUSRB010000002">
    <property type="protein sequence ID" value="MDP9866301.1"/>
    <property type="molecule type" value="Genomic_DNA"/>
</dbReference>
<gene>
    <name evidence="1" type="ORF">J2S55_005567</name>
</gene>
<dbReference type="Proteomes" id="UP001230426">
    <property type="component" value="Unassembled WGS sequence"/>
</dbReference>
<proteinExistence type="predicted"/>
<dbReference type="Pfam" id="PF12900">
    <property type="entry name" value="Pyridox_ox_2"/>
    <property type="match status" value="1"/>
</dbReference>
<dbReference type="PANTHER" id="PTHR34071:SF2">
    <property type="entry name" value="FLAVIN-NUCLEOTIDE-BINDING PROTEIN"/>
    <property type="match status" value="1"/>
</dbReference>
<protein>
    <submittedName>
        <fullName evidence="1">Nitroimidazol reductase NimA-like FMN-containing flavoprotein (Pyridoxamine 5'-phosphate oxidase superfamily)</fullName>
    </submittedName>
</protein>